<evidence type="ECO:0000313" key="1">
    <source>
        <dbReference type="EMBL" id="GBP51555.1"/>
    </source>
</evidence>
<sequence length="152" mass="17216">MMRRSGSYDNVETNNGFEGLLVISKKRSDTSFINLEMNWSHCVSSSVALCNLGRIFLYNMNANKVQYHLRKACVGRLSTVAGCRLRMRVQQWRDRGALRYLSSDRKTSPCERSDNIEMEPLCKSLHSSTVPIRIIPARAFAIKISEGDDGIP</sequence>
<gene>
    <name evidence="1" type="ORF">EVAR_34441_1</name>
</gene>
<proteinExistence type="predicted"/>
<dbReference type="AlphaFoldDB" id="A0A4C1WN65"/>
<dbReference type="Proteomes" id="UP000299102">
    <property type="component" value="Unassembled WGS sequence"/>
</dbReference>
<accession>A0A4C1WN65</accession>
<reference evidence="1 2" key="1">
    <citation type="journal article" date="2019" name="Commun. Biol.">
        <title>The bagworm genome reveals a unique fibroin gene that provides high tensile strength.</title>
        <authorList>
            <person name="Kono N."/>
            <person name="Nakamura H."/>
            <person name="Ohtoshi R."/>
            <person name="Tomita M."/>
            <person name="Numata K."/>
            <person name="Arakawa K."/>
        </authorList>
    </citation>
    <scope>NUCLEOTIDE SEQUENCE [LARGE SCALE GENOMIC DNA]</scope>
</reference>
<organism evidence="1 2">
    <name type="scientific">Eumeta variegata</name>
    <name type="common">Bagworm moth</name>
    <name type="synonym">Eumeta japonica</name>
    <dbReference type="NCBI Taxonomy" id="151549"/>
    <lineage>
        <taxon>Eukaryota</taxon>
        <taxon>Metazoa</taxon>
        <taxon>Ecdysozoa</taxon>
        <taxon>Arthropoda</taxon>
        <taxon>Hexapoda</taxon>
        <taxon>Insecta</taxon>
        <taxon>Pterygota</taxon>
        <taxon>Neoptera</taxon>
        <taxon>Endopterygota</taxon>
        <taxon>Lepidoptera</taxon>
        <taxon>Glossata</taxon>
        <taxon>Ditrysia</taxon>
        <taxon>Tineoidea</taxon>
        <taxon>Psychidae</taxon>
        <taxon>Oiketicinae</taxon>
        <taxon>Eumeta</taxon>
    </lineage>
</organism>
<protein>
    <submittedName>
        <fullName evidence="1">Uncharacterized protein</fullName>
    </submittedName>
</protein>
<dbReference type="EMBL" id="BGZK01000583">
    <property type="protein sequence ID" value="GBP51555.1"/>
    <property type="molecule type" value="Genomic_DNA"/>
</dbReference>
<name>A0A4C1WN65_EUMVA</name>
<evidence type="ECO:0000313" key="2">
    <source>
        <dbReference type="Proteomes" id="UP000299102"/>
    </source>
</evidence>
<keyword evidence="2" id="KW-1185">Reference proteome</keyword>
<comment type="caution">
    <text evidence="1">The sequence shown here is derived from an EMBL/GenBank/DDBJ whole genome shotgun (WGS) entry which is preliminary data.</text>
</comment>